<evidence type="ECO:0000256" key="1">
    <source>
        <dbReference type="SAM" id="MobiDB-lite"/>
    </source>
</evidence>
<reference evidence="4" key="1">
    <citation type="submission" date="2022-07" db="EMBL/GenBank/DDBJ databases">
        <title>Draft genome sequence of Zalerion maritima ATCC 34329, a (micro)plastics degrading marine fungus.</title>
        <authorList>
            <person name="Paco A."/>
            <person name="Goncalves M.F.M."/>
            <person name="Rocha-Santos T.A.P."/>
            <person name="Alves A."/>
        </authorList>
    </citation>
    <scope>NUCLEOTIDE SEQUENCE</scope>
    <source>
        <strain evidence="4">ATCC 34329</strain>
    </source>
</reference>
<dbReference type="Pfam" id="PF04892">
    <property type="entry name" value="VanZ"/>
    <property type="match status" value="1"/>
</dbReference>
<dbReference type="Proteomes" id="UP001201980">
    <property type="component" value="Unassembled WGS sequence"/>
</dbReference>
<comment type="caution">
    <text evidence="4">The sequence shown here is derived from an EMBL/GenBank/DDBJ whole genome shotgun (WGS) entry which is preliminary data.</text>
</comment>
<feature type="compositionally biased region" description="Acidic residues" evidence="1">
    <location>
        <begin position="194"/>
        <end position="214"/>
    </location>
</feature>
<dbReference type="NCBIfam" id="NF037970">
    <property type="entry name" value="vanZ_1"/>
    <property type="match status" value="1"/>
</dbReference>
<name>A0AAD5RVN1_9PEZI</name>
<proteinExistence type="predicted"/>
<feature type="transmembrane region" description="Helical" evidence="2">
    <location>
        <begin position="36"/>
        <end position="53"/>
    </location>
</feature>
<keyword evidence="2" id="KW-0812">Transmembrane</keyword>
<feature type="domain" description="VanZ-like" evidence="3">
    <location>
        <begin position="35"/>
        <end position="110"/>
    </location>
</feature>
<evidence type="ECO:0000259" key="3">
    <source>
        <dbReference type="Pfam" id="PF04892"/>
    </source>
</evidence>
<keyword evidence="5" id="KW-1185">Reference proteome</keyword>
<dbReference type="PANTHER" id="PTHR28008">
    <property type="entry name" value="DOMAIN PROTEIN, PUTATIVE (AFU_ORTHOLOGUE AFUA_3G10980)-RELATED"/>
    <property type="match status" value="1"/>
</dbReference>
<dbReference type="PANTHER" id="PTHR28008:SF1">
    <property type="entry name" value="DOMAIN PROTEIN, PUTATIVE (AFU_ORTHOLOGUE AFUA_3G10980)-RELATED"/>
    <property type="match status" value="1"/>
</dbReference>
<feature type="transmembrane region" description="Helical" evidence="2">
    <location>
        <begin position="60"/>
        <end position="79"/>
    </location>
</feature>
<feature type="region of interest" description="Disordered" evidence="1">
    <location>
        <begin position="145"/>
        <end position="231"/>
    </location>
</feature>
<organism evidence="4 5">
    <name type="scientific">Zalerion maritima</name>
    <dbReference type="NCBI Taxonomy" id="339359"/>
    <lineage>
        <taxon>Eukaryota</taxon>
        <taxon>Fungi</taxon>
        <taxon>Dikarya</taxon>
        <taxon>Ascomycota</taxon>
        <taxon>Pezizomycotina</taxon>
        <taxon>Sordariomycetes</taxon>
        <taxon>Lulworthiomycetidae</taxon>
        <taxon>Lulworthiales</taxon>
        <taxon>Lulworthiaceae</taxon>
        <taxon>Zalerion</taxon>
    </lineage>
</organism>
<accession>A0AAD5RVN1</accession>
<dbReference type="InterPro" id="IPR006976">
    <property type="entry name" value="VanZ-like"/>
</dbReference>
<dbReference type="EMBL" id="JAKWBI020000062">
    <property type="protein sequence ID" value="KAJ2904119.1"/>
    <property type="molecule type" value="Genomic_DNA"/>
</dbReference>
<feature type="transmembrane region" description="Helical" evidence="2">
    <location>
        <begin position="91"/>
        <end position="112"/>
    </location>
</feature>
<evidence type="ECO:0000313" key="4">
    <source>
        <dbReference type="EMBL" id="KAJ2904119.1"/>
    </source>
</evidence>
<protein>
    <recommendedName>
        <fullName evidence="3">VanZ-like domain-containing protein</fullName>
    </recommendedName>
</protein>
<evidence type="ECO:0000313" key="5">
    <source>
        <dbReference type="Proteomes" id="UP001201980"/>
    </source>
</evidence>
<gene>
    <name evidence="4" type="ORF">MKZ38_008837</name>
</gene>
<dbReference type="AlphaFoldDB" id="A0AAD5RVN1"/>
<sequence>MRIRIHFAGAFLFLLVVAGYAGLSSLQLGVYIDDKVLHFLTFLVLTLVFYWVLDTNRRRTLHLTLAVCTGILGVGSEFVQAVLPNGRSFDIFDIVANIVGSLCGLGLCSWYHKRMLERKRGRQRGRGYSGGEGGEEEGLVEDMDIELGEGPGLGGEGVEPQDSGIVDVMGTNGNGSSSTAAGAKTRSLEQRVDEWDENDPDAWGEDDGMEEEDITSGSRGLPDLTPKKRTE</sequence>
<evidence type="ECO:0000256" key="2">
    <source>
        <dbReference type="SAM" id="Phobius"/>
    </source>
</evidence>
<keyword evidence="2" id="KW-1133">Transmembrane helix</keyword>
<keyword evidence="2" id="KW-0472">Membrane</keyword>